<dbReference type="Proteomes" id="UP000256877">
    <property type="component" value="Unassembled WGS sequence"/>
</dbReference>
<dbReference type="EMBL" id="NMUF01000017">
    <property type="protein sequence ID" value="RFA98406.1"/>
    <property type="molecule type" value="Genomic_DNA"/>
</dbReference>
<comment type="caution">
    <text evidence="2">The sequence shown here is derived from an EMBL/GenBank/DDBJ whole genome shotgun (WGS) entry which is preliminary data.</text>
</comment>
<evidence type="ECO:0000313" key="2">
    <source>
        <dbReference type="EMBL" id="RFA98406.1"/>
    </source>
</evidence>
<evidence type="ECO:0000256" key="1">
    <source>
        <dbReference type="SAM" id="MobiDB-lite"/>
    </source>
</evidence>
<accession>A0A371R3N1</accession>
<proteinExistence type="predicted"/>
<organism evidence="2 3">
    <name type="scientific">Pyrobaculum aerophilum</name>
    <dbReference type="NCBI Taxonomy" id="13773"/>
    <lineage>
        <taxon>Archaea</taxon>
        <taxon>Thermoproteota</taxon>
        <taxon>Thermoprotei</taxon>
        <taxon>Thermoproteales</taxon>
        <taxon>Thermoproteaceae</taxon>
        <taxon>Pyrobaculum</taxon>
    </lineage>
</organism>
<name>A0A371R3N1_9CREN</name>
<dbReference type="AlphaFoldDB" id="A0A371R3N1"/>
<feature type="compositionally biased region" description="Basic and acidic residues" evidence="1">
    <location>
        <begin position="42"/>
        <end position="54"/>
    </location>
</feature>
<gene>
    <name evidence="2" type="ORF">CGL52_07200</name>
</gene>
<sequence length="335" mass="37281">MYVNNTWVDLLEAPPGIVATYSYIDNVNKSEIKPFKGRAQWVERPKGRGPDKRPPRQAADEVGSSSEVAVEQVSSTQLATVYADGGFFYASLKNVYLYANVERCLPVLRVDDPTFSPTMYPTIAVLGYNATYMWRVYAAVYTSATGWLRPVGKMVVRVYEVHPELQSVGNKLGEWSFDVYNFLPSFSTGIPLSWPNRFVGLEICFRPSVSGVYYIVGANATVEFRKNSISYAGGNYVLGYSGTPISRFRFNKDTVLLGPVTLSDGFVNQRISISLGAGVVVNTPNCPTLTMDVYLGQNAQYWVGGCQSQPRTIAMPLDWDMYAITTFNTRHPPRL</sequence>
<feature type="region of interest" description="Disordered" evidence="1">
    <location>
        <begin position="42"/>
        <end position="67"/>
    </location>
</feature>
<evidence type="ECO:0000313" key="3">
    <source>
        <dbReference type="Proteomes" id="UP000256877"/>
    </source>
</evidence>
<protein>
    <submittedName>
        <fullName evidence="2">Uncharacterized protein</fullName>
    </submittedName>
</protein>
<reference evidence="2 3" key="1">
    <citation type="submission" date="2017-07" db="EMBL/GenBank/DDBJ databases">
        <title>Draft genome sequence of aerobic hyperthermophilic archaea, Pyrobaculum aerophilum YKB31 and YKB32.</title>
        <authorList>
            <person name="Mochizuki T."/>
            <person name="Berliner A.J."/>
            <person name="Yoshida-Takashima Y."/>
            <person name="Takaki Y."/>
            <person name="Nunoura T."/>
            <person name="Takai K."/>
        </authorList>
    </citation>
    <scope>NUCLEOTIDE SEQUENCE [LARGE SCALE GENOMIC DNA]</scope>
    <source>
        <strain evidence="2 3">YKB32</strain>
    </source>
</reference>